<dbReference type="InterPro" id="IPR017911">
    <property type="entry name" value="MacB-like_ATP-bd"/>
</dbReference>
<dbReference type="EMBL" id="BJNY01000012">
    <property type="protein sequence ID" value="GED06695.1"/>
    <property type="molecule type" value="Genomic_DNA"/>
</dbReference>
<dbReference type="Pfam" id="PF00005">
    <property type="entry name" value="ABC_tran"/>
    <property type="match status" value="1"/>
</dbReference>
<dbReference type="PROSITE" id="PS00211">
    <property type="entry name" value="ABC_TRANSPORTER_1"/>
    <property type="match status" value="1"/>
</dbReference>
<dbReference type="InterPro" id="IPR027417">
    <property type="entry name" value="P-loop_NTPase"/>
</dbReference>
<evidence type="ECO:0000259" key="4">
    <source>
        <dbReference type="PROSITE" id="PS50893"/>
    </source>
</evidence>
<dbReference type="PANTHER" id="PTHR24220">
    <property type="entry name" value="IMPORT ATP-BINDING PROTEIN"/>
    <property type="match status" value="1"/>
</dbReference>
<dbReference type="GO" id="GO:0005524">
    <property type="term" value="F:ATP binding"/>
    <property type="evidence" value="ECO:0007669"/>
    <property type="project" value="UniProtKB-KW"/>
</dbReference>
<sequence length="230" mass="24478">METTQIRIQGVSRIYTSEAETVVAVDSIDFTAQEGEFICLHGASGSGKTTILNLLAGLVEPSSGEITVAGNDLGTMSQENKTKLRRTVVGMVHQDDALIDEFTAVENVALPLEVDETPLDVALTAALHELDRVGLADLAKRFPHQMSGGQRQRVGIARALIGNRKILLADEPTGSLDSRSAQTVYEILSEIAASGVLVIVASHDPECRKYATRVLEVRDGSLLVPAGSAS</sequence>
<keyword evidence="6" id="KW-1185">Reference proteome</keyword>
<proteinExistence type="predicted"/>
<dbReference type="InterPro" id="IPR017871">
    <property type="entry name" value="ABC_transporter-like_CS"/>
</dbReference>
<dbReference type="InterPro" id="IPR003439">
    <property type="entry name" value="ABC_transporter-like_ATP-bd"/>
</dbReference>
<evidence type="ECO:0000256" key="2">
    <source>
        <dbReference type="ARBA" id="ARBA00022741"/>
    </source>
</evidence>
<dbReference type="OrthoDB" id="9778572at2"/>
<dbReference type="AlphaFoldDB" id="A0A4Y4DSW7"/>
<organism evidence="5 6">
    <name type="scientific">Glutamicibacter uratoxydans</name>
    <name type="common">Arthrobacter uratoxydans</name>
    <dbReference type="NCBI Taxonomy" id="43667"/>
    <lineage>
        <taxon>Bacteria</taxon>
        <taxon>Bacillati</taxon>
        <taxon>Actinomycetota</taxon>
        <taxon>Actinomycetes</taxon>
        <taxon>Micrococcales</taxon>
        <taxon>Micrococcaceae</taxon>
        <taxon>Glutamicibacter</taxon>
    </lineage>
</organism>
<dbReference type="CDD" id="cd03255">
    <property type="entry name" value="ABC_MJ0796_LolCDE_FtsE"/>
    <property type="match status" value="1"/>
</dbReference>
<keyword evidence="3 5" id="KW-0067">ATP-binding</keyword>
<reference evidence="5 6" key="1">
    <citation type="submission" date="2019-06" db="EMBL/GenBank/DDBJ databases">
        <title>Whole genome shotgun sequence of Glutamicibacter uratoxydans NBRC 15515.</title>
        <authorList>
            <person name="Hosoyama A."/>
            <person name="Uohara A."/>
            <person name="Ohji S."/>
            <person name="Ichikawa N."/>
        </authorList>
    </citation>
    <scope>NUCLEOTIDE SEQUENCE [LARGE SCALE GENOMIC DNA]</scope>
    <source>
        <strain evidence="5 6">NBRC 15515</strain>
    </source>
</reference>
<feature type="domain" description="ABC transporter" evidence="4">
    <location>
        <begin position="6"/>
        <end position="229"/>
    </location>
</feature>
<evidence type="ECO:0000313" key="6">
    <source>
        <dbReference type="Proteomes" id="UP000316612"/>
    </source>
</evidence>
<evidence type="ECO:0000256" key="1">
    <source>
        <dbReference type="ARBA" id="ARBA00022448"/>
    </source>
</evidence>
<dbReference type="SMART" id="SM00382">
    <property type="entry name" value="AAA"/>
    <property type="match status" value="1"/>
</dbReference>
<dbReference type="Proteomes" id="UP000316612">
    <property type="component" value="Unassembled WGS sequence"/>
</dbReference>
<dbReference type="InterPro" id="IPR003593">
    <property type="entry name" value="AAA+_ATPase"/>
</dbReference>
<evidence type="ECO:0000256" key="3">
    <source>
        <dbReference type="ARBA" id="ARBA00022840"/>
    </source>
</evidence>
<dbReference type="PROSITE" id="PS50893">
    <property type="entry name" value="ABC_TRANSPORTER_2"/>
    <property type="match status" value="1"/>
</dbReference>
<dbReference type="GO" id="GO:0005886">
    <property type="term" value="C:plasma membrane"/>
    <property type="evidence" value="ECO:0007669"/>
    <property type="project" value="TreeGrafter"/>
</dbReference>
<comment type="caution">
    <text evidence="5">The sequence shown here is derived from an EMBL/GenBank/DDBJ whole genome shotgun (WGS) entry which is preliminary data.</text>
</comment>
<protein>
    <submittedName>
        <fullName evidence="5">Macrolide ABC transporter ATP-binding protein</fullName>
    </submittedName>
</protein>
<dbReference type="SUPFAM" id="SSF52540">
    <property type="entry name" value="P-loop containing nucleoside triphosphate hydrolases"/>
    <property type="match status" value="1"/>
</dbReference>
<dbReference type="GO" id="GO:0022857">
    <property type="term" value="F:transmembrane transporter activity"/>
    <property type="evidence" value="ECO:0007669"/>
    <property type="project" value="TreeGrafter"/>
</dbReference>
<evidence type="ECO:0000313" key="5">
    <source>
        <dbReference type="EMBL" id="GED06695.1"/>
    </source>
</evidence>
<gene>
    <name evidence="5" type="ORF">AUR04nite_22270</name>
</gene>
<keyword evidence="2" id="KW-0547">Nucleotide-binding</keyword>
<name>A0A4Y4DSW7_GLUUR</name>
<dbReference type="GO" id="GO:0016887">
    <property type="term" value="F:ATP hydrolysis activity"/>
    <property type="evidence" value="ECO:0007669"/>
    <property type="project" value="InterPro"/>
</dbReference>
<dbReference type="Gene3D" id="3.40.50.300">
    <property type="entry name" value="P-loop containing nucleotide triphosphate hydrolases"/>
    <property type="match status" value="1"/>
</dbReference>
<dbReference type="InterPro" id="IPR015854">
    <property type="entry name" value="ABC_transpr_LolD-like"/>
</dbReference>
<accession>A0A4Y4DSW7</accession>
<keyword evidence="1" id="KW-0813">Transport</keyword>